<dbReference type="AlphaFoldDB" id="A0A1I2T1A4"/>
<feature type="region of interest" description="Disordered" evidence="1">
    <location>
        <begin position="171"/>
        <end position="233"/>
    </location>
</feature>
<dbReference type="Proteomes" id="UP000198661">
    <property type="component" value="Unassembled WGS sequence"/>
</dbReference>
<proteinExistence type="predicted"/>
<evidence type="ECO:0000256" key="1">
    <source>
        <dbReference type="SAM" id="MobiDB-lite"/>
    </source>
</evidence>
<name>A0A1I2T1A4_9BACL</name>
<keyword evidence="3" id="KW-1185">Reference proteome</keyword>
<gene>
    <name evidence="2" type="ORF">SAMN04488025_15310</name>
</gene>
<evidence type="ECO:0000313" key="2">
    <source>
        <dbReference type="EMBL" id="SFG58802.1"/>
    </source>
</evidence>
<feature type="compositionally biased region" description="Basic and acidic residues" evidence="1">
    <location>
        <begin position="210"/>
        <end position="220"/>
    </location>
</feature>
<sequence length="233" mass="26109">MELRARTASEGMRNIVPGFLNSPTIDKKNDGQSAFDRIKCCSNRCSHLERRWKRPVAGFPLPGRTGGHPSLGGSPMASPEQLIHCLQRVNATMLALTRCLSEECTLEERKLILQLASESADQSRRIRKLFYQLYGSDPYSEQRRAYGFRSDAARGRKSKARTLRERRLHVIRSHNRGSRQSVSDALSLSGDVGTAPPALRPEEASLPAEARGDEKADRPFRTGVPPVIDSWRR</sequence>
<evidence type="ECO:0000313" key="3">
    <source>
        <dbReference type="Proteomes" id="UP000198661"/>
    </source>
</evidence>
<organism evidence="2 3">
    <name type="scientific">Planifilum fulgidum</name>
    <dbReference type="NCBI Taxonomy" id="201973"/>
    <lineage>
        <taxon>Bacteria</taxon>
        <taxon>Bacillati</taxon>
        <taxon>Bacillota</taxon>
        <taxon>Bacilli</taxon>
        <taxon>Bacillales</taxon>
        <taxon>Thermoactinomycetaceae</taxon>
        <taxon>Planifilum</taxon>
    </lineage>
</organism>
<reference evidence="2 3" key="1">
    <citation type="submission" date="2016-10" db="EMBL/GenBank/DDBJ databases">
        <authorList>
            <person name="de Groot N.N."/>
        </authorList>
    </citation>
    <scope>NUCLEOTIDE SEQUENCE [LARGE SCALE GENOMIC DNA]</scope>
    <source>
        <strain evidence="2 3">DSM 44945</strain>
    </source>
</reference>
<dbReference type="EMBL" id="FOOK01000053">
    <property type="protein sequence ID" value="SFG58802.1"/>
    <property type="molecule type" value="Genomic_DNA"/>
</dbReference>
<protein>
    <submittedName>
        <fullName evidence="2">Uncharacterized protein</fullName>
    </submittedName>
</protein>
<accession>A0A1I2T1A4</accession>